<feature type="region of interest" description="Disordered" evidence="1">
    <location>
        <begin position="519"/>
        <end position="572"/>
    </location>
</feature>
<feature type="compositionally biased region" description="Basic and acidic residues" evidence="1">
    <location>
        <begin position="441"/>
        <end position="455"/>
    </location>
</feature>
<sequence>MVWYNLYVISFTAPGAADPKSSHHAILIVPTARYTSDDATVPGPSVYFLEYHGLIYDKVTGSRTFPPQTSSILAEYYIPKDLPNITENSDYDDDKNDDTCNSEFSSAVSSRCSTPAPPVSPPLISSPVAKDGAAKPGESDTVDSTCATNPADVADTAAPGRPLIRAPQPISYQDWLLRATGHTSTQTSIQSNSEPTKSISPNLTVSPASPASPASQASVVSPPRTPSPAHTPLQIRMETPGTPEYLYLHGPEYPISGYRLLGRTQDPEGMVHQAETITKMLQANINKNDIEHDREVGPEAGLSWINSVIDSCILQRIFWPLDETEDRYLDLKALEHHKLPETSRGPRIMGLGQTEPETDGKKDVHVAAVSSVKASSPSRPAPISIPPASKRIFVRKEDLSPVLQDSDYKRRMARREARRVRRLEKSKAATVSASKKHSHRRWCDRSHGSDSKGDDGIADGGKTRHHRHHFSRSHHHSRQAPTPTAALVTTTAPGTAVTGGGSNSHFELKHHLLWFDQHNNDSDSRARTPRSESEPPNRVLQPNSSPSQSPSQSPHRMRRMRMLWGRSKSPSE</sequence>
<gene>
    <name evidence="2" type="ORF">SAPINGB_P001021</name>
</gene>
<feature type="compositionally biased region" description="Polar residues" evidence="1">
    <location>
        <begin position="181"/>
        <end position="204"/>
    </location>
</feature>
<dbReference type="GeneID" id="43579844"/>
<feature type="region of interest" description="Disordered" evidence="1">
    <location>
        <begin position="343"/>
        <end position="362"/>
    </location>
</feature>
<reference evidence="2 3" key="1">
    <citation type="submission" date="2019-09" db="EMBL/GenBank/DDBJ databases">
        <authorList>
            <person name="Brejova B."/>
        </authorList>
    </citation>
    <scope>NUCLEOTIDE SEQUENCE [LARGE SCALE GENOMIC DNA]</scope>
</reference>
<protein>
    <submittedName>
        <fullName evidence="2">Uncharacterized protein</fullName>
    </submittedName>
</protein>
<feature type="compositionally biased region" description="Basic residues" evidence="1">
    <location>
        <begin position="411"/>
        <end position="424"/>
    </location>
</feature>
<keyword evidence="3" id="KW-1185">Reference proteome</keyword>
<name>A0A5E8B9S4_9ASCO</name>
<dbReference type="EMBL" id="CABVLU010000001">
    <property type="protein sequence ID" value="VVT46050.1"/>
    <property type="molecule type" value="Genomic_DNA"/>
</dbReference>
<feature type="region of interest" description="Disordered" evidence="1">
    <location>
        <begin position="405"/>
        <end position="485"/>
    </location>
</feature>
<evidence type="ECO:0000313" key="3">
    <source>
        <dbReference type="Proteomes" id="UP000398389"/>
    </source>
</evidence>
<dbReference type="Proteomes" id="UP000398389">
    <property type="component" value="Unassembled WGS sequence"/>
</dbReference>
<proteinExistence type="predicted"/>
<evidence type="ECO:0000256" key="1">
    <source>
        <dbReference type="SAM" id="MobiDB-lite"/>
    </source>
</evidence>
<feature type="region of interest" description="Disordered" evidence="1">
    <location>
        <begin position="181"/>
        <end position="237"/>
    </location>
</feature>
<feature type="compositionally biased region" description="Basic residues" evidence="1">
    <location>
        <begin position="463"/>
        <end position="478"/>
    </location>
</feature>
<feature type="compositionally biased region" description="Polar residues" evidence="1">
    <location>
        <begin position="99"/>
        <end position="112"/>
    </location>
</feature>
<feature type="compositionally biased region" description="Low complexity" evidence="1">
    <location>
        <begin position="541"/>
        <end position="554"/>
    </location>
</feature>
<feature type="compositionally biased region" description="Low complexity" evidence="1">
    <location>
        <begin position="205"/>
        <end position="222"/>
    </location>
</feature>
<dbReference type="AlphaFoldDB" id="A0A5E8B9S4"/>
<dbReference type="RefSeq" id="XP_031851635.1">
    <property type="nucleotide sequence ID" value="XM_031995744.1"/>
</dbReference>
<evidence type="ECO:0000313" key="2">
    <source>
        <dbReference type="EMBL" id="VVT46050.1"/>
    </source>
</evidence>
<accession>A0A5E8B9S4</accession>
<feature type="compositionally biased region" description="Basic and acidic residues" evidence="1">
    <location>
        <begin position="519"/>
        <end position="535"/>
    </location>
</feature>
<feature type="region of interest" description="Disordered" evidence="1">
    <location>
        <begin position="84"/>
        <end position="165"/>
    </location>
</feature>
<organism evidence="2 3">
    <name type="scientific">Magnusiomyces paraingens</name>
    <dbReference type="NCBI Taxonomy" id="2606893"/>
    <lineage>
        <taxon>Eukaryota</taxon>
        <taxon>Fungi</taxon>
        <taxon>Dikarya</taxon>
        <taxon>Ascomycota</taxon>
        <taxon>Saccharomycotina</taxon>
        <taxon>Dipodascomycetes</taxon>
        <taxon>Dipodascales</taxon>
        <taxon>Dipodascaceae</taxon>
        <taxon>Magnusiomyces</taxon>
    </lineage>
</organism>